<dbReference type="GO" id="GO:0009982">
    <property type="term" value="F:pseudouridine synthase activity"/>
    <property type="evidence" value="ECO:0007669"/>
    <property type="project" value="TreeGrafter"/>
</dbReference>
<dbReference type="PROSITE" id="PS50889">
    <property type="entry name" value="S4"/>
    <property type="match status" value="1"/>
</dbReference>
<dbReference type="AlphaFoldDB" id="A0A151WH66"/>
<evidence type="ECO:0000256" key="1">
    <source>
        <dbReference type="PROSITE-ProRule" id="PRU00182"/>
    </source>
</evidence>
<name>A0A151WH66_9HYME</name>
<sequence>MYTGYREVACSRGLTTPATYLLRSLFQAKLETKALKAKRPGFTDERYNETSYYVEHGLRKVYPYYFTFTTFTKGRWVGEKILEVFAREFRAHPAEEYERCIRAGTLTVNYQKVDVDYRLRHNDLLANVVHSENFLYVCVCTNEIFIYRKSYMFDLLASRSFWLCKVKQDAVEEGPGRCNAQEMRATMACGRKARRSAVGVRDVHRHDATSNDISRSYLRYRNNYVTRVLYKDPLGEFMSVERKGNTAKKRLRSEGLAKHIECFRCIVRNNSSTGILFEFYSRWSNGYSEKNVWLDESEDSNYINQNSSYLNWNMYKPELTDDSRKMSSIAHPWAQSMEIHARSANDKAGHLRALCLRVADTRVKRRRRCPTSNLRPDTIVHPVHANKSTCRRTSSRALDPRHASLSLLCITRDLYRTTYSHKPLVSLKAPAPFRLIRAKIE</sequence>
<protein>
    <submittedName>
        <fullName evidence="2">RNA pseudouridylate synthase domain-containing protein 2</fullName>
    </submittedName>
</protein>
<proteinExistence type="predicted"/>
<organism evidence="2 3">
    <name type="scientific">Mycetomoellerius zeteki</name>
    <dbReference type="NCBI Taxonomy" id="64791"/>
    <lineage>
        <taxon>Eukaryota</taxon>
        <taxon>Metazoa</taxon>
        <taxon>Ecdysozoa</taxon>
        <taxon>Arthropoda</taxon>
        <taxon>Hexapoda</taxon>
        <taxon>Insecta</taxon>
        <taxon>Pterygota</taxon>
        <taxon>Neoptera</taxon>
        <taxon>Endopterygota</taxon>
        <taxon>Hymenoptera</taxon>
        <taxon>Apocrita</taxon>
        <taxon>Aculeata</taxon>
        <taxon>Formicoidea</taxon>
        <taxon>Formicidae</taxon>
        <taxon>Myrmicinae</taxon>
        <taxon>Mycetomoellerius</taxon>
    </lineage>
</organism>
<accession>A0A151WH66</accession>
<keyword evidence="3" id="KW-1185">Reference proteome</keyword>
<gene>
    <name evidence="2" type="ORF">ALC60_13903</name>
</gene>
<reference evidence="2 3" key="1">
    <citation type="submission" date="2015-09" db="EMBL/GenBank/DDBJ databases">
        <title>Trachymyrmex zeteki WGS genome.</title>
        <authorList>
            <person name="Nygaard S."/>
            <person name="Hu H."/>
            <person name="Boomsma J."/>
            <person name="Zhang G."/>
        </authorList>
    </citation>
    <scope>NUCLEOTIDE SEQUENCE [LARGE SCALE GENOMIC DNA]</scope>
    <source>
        <strain evidence="2">Tzet28-1</strain>
        <tissue evidence="2">Whole body</tissue>
    </source>
</reference>
<dbReference type="GO" id="GO:0000455">
    <property type="term" value="P:enzyme-directed rRNA pseudouridine synthesis"/>
    <property type="evidence" value="ECO:0007669"/>
    <property type="project" value="TreeGrafter"/>
</dbReference>
<dbReference type="PANTHER" id="PTHR21600:SF40">
    <property type="entry name" value="PSEUDOURIDYLATE SYNTHASE RPUSD2"/>
    <property type="match status" value="1"/>
</dbReference>
<evidence type="ECO:0000313" key="2">
    <source>
        <dbReference type="EMBL" id="KYQ47157.1"/>
    </source>
</evidence>
<evidence type="ECO:0000313" key="3">
    <source>
        <dbReference type="Proteomes" id="UP000075809"/>
    </source>
</evidence>
<dbReference type="GO" id="GO:0003723">
    <property type="term" value="F:RNA binding"/>
    <property type="evidence" value="ECO:0007669"/>
    <property type="project" value="UniProtKB-KW"/>
</dbReference>
<dbReference type="PANTHER" id="PTHR21600">
    <property type="entry name" value="MITOCHONDRIAL RNA PSEUDOURIDINE SYNTHASE"/>
    <property type="match status" value="1"/>
</dbReference>
<dbReference type="STRING" id="64791.A0A151WH66"/>
<keyword evidence="1" id="KW-0694">RNA-binding</keyword>
<dbReference type="EMBL" id="KQ983136">
    <property type="protein sequence ID" value="KYQ47157.1"/>
    <property type="molecule type" value="Genomic_DNA"/>
</dbReference>
<dbReference type="Proteomes" id="UP000075809">
    <property type="component" value="Unassembled WGS sequence"/>
</dbReference>
<dbReference type="InterPro" id="IPR050188">
    <property type="entry name" value="RluA_PseudoU_synthase"/>
</dbReference>